<accession>A0A1G1XB19</accession>
<protein>
    <submittedName>
        <fullName evidence="2">Methyltransferase type 11</fullName>
    </submittedName>
</protein>
<dbReference type="GO" id="GO:0008757">
    <property type="term" value="F:S-adenosylmethionine-dependent methyltransferase activity"/>
    <property type="evidence" value="ECO:0007669"/>
    <property type="project" value="InterPro"/>
</dbReference>
<sequence>MAEIDLLANYPKTKRNLDERAAGKTEEDRAVGRQFGFDYFDGDRKHGYGGFSYQPRFWQPVIPDFQKHFGLTKDSSVLDVGCGKGFMLHDLRELIPGITVRGVDISEYAIEHAMDDVKGLVSVANATTLPFEDKSYDVVISINTVHNLPLEECKQALREIERVSRGKSFITVDAYHTEEEKERMDKWNLTALTYMSVPKWEQLFKEIGYTGDYFWFIP</sequence>
<keyword evidence="2" id="KW-0489">Methyltransferase</keyword>
<organism evidence="2 3">
    <name type="scientific">Candidatus Andersenbacteria bacterium RIFCSPHIGHO2_12_FULL_45_11b</name>
    <dbReference type="NCBI Taxonomy" id="1797282"/>
    <lineage>
        <taxon>Bacteria</taxon>
        <taxon>Candidatus Anderseniibacteriota</taxon>
    </lineage>
</organism>
<dbReference type="EMBL" id="MHHS01000013">
    <property type="protein sequence ID" value="OGY37288.1"/>
    <property type="molecule type" value="Genomic_DNA"/>
</dbReference>
<evidence type="ECO:0000313" key="3">
    <source>
        <dbReference type="Proteomes" id="UP000177941"/>
    </source>
</evidence>
<name>A0A1G1XB19_9BACT</name>
<dbReference type="PANTHER" id="PTHR43464">
    <property type="entry name" value="METHYLTRANSFERASE"/>
    <property type="match status" value="1"/>
</dbReference>
<dbReference type="InterPro" id="IPR013216">
    <property type="entry name" value="Methyltransf_11"/>
</dbReference>
<dbReference type="GO" id="GO:0032259">
    <property type="term" value="P:methylation"/>
    <property type="evidence" value="ECO:0007669"/>
    <property type="project" value="UniProtKB-KW"/>
</dbReference>
<dbReference type="SUPFAM" id="SSF53335">
    <property type="entry name" value="S-adenosyl-L-methionine-dependent methyltransferases"/>
    <property type="match status" value="1"/>
</dbReference>
<dbReference type="Pfam" id="PF08241">
    <property type="entry name" value="Methyltransf_11"/>
    <property type="match status" value="1"/>
</dbReference>
<keyword evidence="2" id="KW-0808">Transferase</keyword>
<evidence type="ECO:0000259" key="1">
    <source>
        <dbReference type="Pfam" id="PF08241"/>
    </source>
</evidence>
<dbReference type="PANTHER" id="PTHR43464:SF83">
    <property type="entry name" value="MALONYL-[ACYL-CARRIER PROTEIN] O-METHYLTRANSFERASE"/>
    <property type="match status" value="1"/>
</dbReference>
<proteinExistence type="predicted"/>
<dbReference type="AlphaFoldDB" id="A0A1G1XB19"/>
<dbReference type="CDD" id="cd02440">
    <property type="entry name" value="AdoMet_MTases"/>
    <property type="match status" value="1"/>
</dbReference>
<dbReference type="InterPro" id="IPR029063">
    <property type="entry name" value="SAM-dependent_MTases_sf"/>
</dbReference>
<comment type="caution">
    <text evidence="2">The sequence shown here is derived from an EMBL/GenBank/DDBJ whole genome shotgun (WGS) entry which is preliminary data.</text>
</comment>
<gene>
    <name evidence="2" type="ORF">A3E36_02050</name>
</gene>
<reference evidence="2 3" key="1">
    <citation type="journal article" date="2016" name="Nat. Commun.">
        <title>Thousands of microbial genomes shed light on interconnected biogeochemical processes in an aquifer system.</title>
        <authorList>
            <person name="Anantharaman K."/>
            <person name="Brown C.T."/>
            <person name="Hug L.A."/>
            <person name="Sharon I."/>
            <person name="Castelle C.J."/>
            <person name="Probst A.J."/>
            <person name="Thomas B.C."/>
            <person name="Singh A."/>
            <person name="Wilkins M.J."/>
            <person name="Karaoz U."/>
            <person name="Brodie E.L."/>
            <person name="Williams K.H."/>
            <person name="Hubbard S.S."/>
            <person name="Banfield J.F."/>
        </authorList>
    </citation>
    <scope>NUCLEOTIDE SEQUENCE [LARGE SCALE GENOMIC DNA]</scope>
</reference>
<dbReference type="Proteomes" id="UP000177941">
    <property type="component" value="Unassembled WGS sequence"/>
</dbReference>
<evidence type="ECO:0000313" key="2">
    <source>
        <dbReference type="EMBL" id="OGY37288.1"/>
    </source>
</evidence>
<feature type="domain" description="Methyltransferase type 11" evidence="1">
    <location>
        <begin position="78"/>
        <end position="165"/>
    </location>
</feature>
<dbReference type="Gene3D" id="3.40.50.150">
    <property type="entry name" value="Vaccinia Virus protein VP39"/>
    <property type="match status" value="1"/>
</dbReference>